<feature type="compositionally biased region" description="Polar residues" evidence="3">
    <location>
        <begin position="247"/>
        <end position="256"/>
    </location>
</feature>
<dbReference type="PANTHER" id="PTHR46333:SF2">
    <property type="entry name" value="CYTOKINESIS PROTEIN 3"/>
    <property type="match status" value="1"/>
</dbReference>
<feature type="compositionally biased region" description="Pro residues" evidence="3">
    <location>
        <begin position="385"/>
        <end position="394"/>
    </location>
</feature>
<sequence length="1343" mass="145641">MAPAAPGLPTRFPCWCKAVYSWGGETKRDLGFIEGDLIECLNAGDGSWWMGRLKRDRRMVGLFPSNFVQLLPEDFQPWSRNGSPMTGSMSRQNSAQPVKQPPQKAKTFRKPFTAYAAAAAPNPAAAARQIEKAGGFAPSPNGSLRTQHKPYSSMKRSSLESRDRSSTESRASPLPSKRTSNLRAVSPRPSTAPGPRSRYTHAPSPAPSPAPAPAPPNNYRKYSRSPSPAPPMQYQPHSRAVSPAPPTQYQAYSRSPSPAPPTQYRPVSRGISPAPPAQYRPPSRAVSPAPSFQYRAYDRGPSPAPPAQYRPVSRGPSPAPPAQYRPPSRAVSPAPPAQYEPPSRGVSPAPSSQYRAYDRGPSPSPYQDEQFRRQSVASFQDMGGSPPPPPPPPHRVAYNPSRAPSPAPPQDGYHTPEPPSPDPRMSSKRNFTPSPLTNAMGDVMSALQDMSVASPGERATPPSVWSPEAFDEVYQASARKAGAQTSVGISNDSGFYEGEADNPHQAFEDGPEQVQNYVQRMESRLRRMQQQEGRKNEELFIPGDGSGQPPPVPPKNKFTRPGSVMDETEDMERRGSKTLRHRKSAYDVGKSVLGRTFTSKTNSTTTTHTSNSTNRSLMSGASATNMSSTSAGSYYRKKFAKERSKSVMEASRGTGKSFGFDDGRPESPFTGVTYHSSHASGERPGSNDGQQPMQDGPDPLGGLMQPTKRKSGFFRKMIDTAKTQAANARSTIASGSISRPGSRAASRAASRSGSRAASRMDGRGLAGMGGGTPVPSSAARDMGLNGSVDWVQVRRDVNRSNSLSKNERIERADRCQMMDIPVINPVDILYDSAEGDEGLDGLPISEPTDFSASNLTLVDKSARFINSVPLGTTPASLAQGYVCRPYRSDVQRLRAIFTWVSERIGWEDDFEGEIDTRHVLQSKRGCSHEIAVIVAEMCASVGLHAEVVRGYLKTPGESLDLDSVAHPNHFWNAVIVEGEWRIIDCSLAGPTNPKRALYSNAGPSVAEFWYFLARPMEVCYSHVPLLPEQQHICPPQPHDVLMALPCATPVYFKHKLHMADFDTSLLNLDNLEMAHIHINVPEDVECVAEVEGKAITQDADGDYFESGDIVRKPALAQAEWIGGQKRYTVKAVLPSDEGHGVLKVYAGPRGLMHSNKLNPHSLALSLPITHTGTNPPYSFLTLHPTPHAQRHDLYVAQPQCANIALNNTFVFTVRQHPSSLTRLPEVTSPGITGRASPNPFARPASAMSVQSVSASGSNYTNPSQASSSSSGSTSMKPAKLAVQTPSGKIIRLTRKSEHMSGTGDGDGSSWETVIKIGEKGTWRGLVLADRSARWCVFAQWECA</sequence>
<organism evidence="5 6">
    <name type="scientific">Karstenula rhodostoma CBS 690.94</name>
    <dbReference type="NCBI Taxonomy" id="1392251"/>
    <lineage>
        <taxon>Eukaryota</taxon>
        <taxon>Fungi</taxon>
        <taxon>Dikarya</taxon>
        <taxon>Ascomycota</taxon>
        <taxon>Pezizomycotina</taxon>
        <taxon>Dothideomycetes</taxon>
        <taxon>Pleosporomycetidae</taxon>
        <taxon>Pleosporales</taxon>
        <taxon>Massarineae</taxon>
        <taxon>Didymosphaeriaceae</taxon>
        <taxon>Karstenula</taxon>
    </lineage>
</organism>
<dbReference type="InterPro" id="IPR036028">
    <property type="entry name" value="SH3-like_dom_sf"/>
</dbReference>
<feature type="compositionally biased region" description="Low complexity" evidence="3">
    <location>
        <begin position="1244"/>
        <end position="1274"/>
    </location>
</feature>
<feature type="compositionally biased region" description="Polar residues" evidence="3">
    <location>
        <begin position="617"/>
        <end position="632"/>
    </location>
</feature>
<dbReference type="InterPro" id="IPR001452">
    <property type="entry name" value="SH3_domain"/>
</dbReference>
<name>A0A9P4PTW6_9PLEO</name>
<keyword evidence="1 2" id="KW-0728">SH3 domain</keyword>
<dbReference type="FunFam" id="3.10.620.30:FF:000005">
    <property type="entry name" value="SH3 domain protein (Cyk3), putative"/>
    <property type="match status" value="1"/>
</dbReference>
<feature type="compositionally biased region" description="Pro residues" evidence="3">
    <location>
        <begin position="204"/>
        <end position="216"/>
    </location>
</feature>
<evidence type="ECO:0000256" key="2">
    <source>
        <dbReference type="PROSITE-ProRule" id="PRU00192"/>
    </source>
</evidence>
<dbReference type="CDD" id="cd11889">
    <property type="entry name" value="SH3_Cyk3p-like"/>
    <property type="match status" value="1"/>
</dbReference>
<dbReference type="Proteomes" id="UP000799764">
    <property type="component" value="Unassembled WGS sequence"/>
</dbReference>
<dbReference type="InterPro" id="IPR038765">
    <property type="entry name" value="Papain-like_cys_pep_sf"/>
</dbReference>
<feature type="compositionally biased region" description="Low complexity" evidence="3">
    <location>
        <begin position="596"/>
        <end position="616"/>
    </location>
</feature>
<evidence type="ECO:0000313" key="6">
    <source>
        <dbReference type="Proteomes" id="UP000799764"/>
    </source>
</evidence>
<evidence type="ECO:0000256" key="1">
    <source>
        <dbReference type="ARBA" id="ARBA00022443"/>
    </source>
</evidence>
<feature type="compositionally biased region" description="Polar residues" evidence="3">
    <location>
        <begin position="723"/>
        <end position="732"/>
    </location>
</feature>
<dbReference type="InterPro" id="IPR035553">
    <property type="entry name" value="Cyk3_SH3"/>
</dbReference>
<proteinExistence type="predicted"/>
<dbReference type="Gene3D" id="3.10.620.30">
    <property type="match status" value="1"/>
</dbReference>
<protein>
    <recommendedName>
        <fullName evidence="4">SH3 domain-containing protein</fullName>
    </recommendedName>
</protein>
<feature type="compositionally biased region" description="Low complexity" evidence="3">
    <location>
        <begin position="733"/>
        <end position="759"/>
    </location>
</feature>
<dbReference type="Gene3D" id="2.30.30.40">
    <property type="entry name" value="SH3 Domains"/>
    <property type="match status" value="1"/>
</dbReference>
<feature type="compositionally biased region" description="Polar residues" evidence="3">
    <location>
        <begin position="79"/>
        <end position="97"/>
    </location>
</feature>
<dbReference type="InterPro" id="IPR056409">
    <property type="entry name" value="Ig_CYK3_C"/>
</dbReference>
<dbReference type="OrthoDB" id="6129702at2759"/>
<feature type="region of interest" description="Disordered" evidence="3">
    <location>
        <begin position="723"/>
        <end position="781"/>
    </location>
</feature>
<dbReference type="SMART" id="SM00460">
    <property type="entry name" value="TGc"/>
    <property type="match status" value="1"/>
</dbReference>
<evidence type="ECO:0000256" key="3">
    <source>
        <dbReference type="SAM" id="MobiDB-lite"/>
    </source>
</evidence>
<dbReference type="Pfam" id="PF07653">
    <property type="entry name" value="SH3_2"/>
    <property type="match status" value="1"/>
</dbReference>
<gene>
    <name evidence="5" type="ORF">P171DRAFT_428854</name>
</gene>
<dbReference type="Pfam" id="PF01841">
    <property type="entry name" value="Transglut_core"/>
    <property type="match status" value="1"/>
</dbReference>
<dbReference type="GO" id="GO:0140278">
    <property type="term" value="P:mitotic division septum assembly"/>
    <property type="evidence" value="ECO:0007669"/>
    <property type="project" value="TreeGrafter"/>
</dbReference>
<evidence type="ECO:0000259" key="4">
    <source>
        <dbReference type="PROSITE" id="PS50002"/>
    </source>
</evidence>
<feature type="region of interest" description="Disordered" evidence="3">
    <location>
        <begin position="134"/>
        <end position="466"/>
    </location>
</feature>
<dbReference type="SMART" id="SM00326">
    <property type="entry name" value="SH3"/>
    <property type="match status" value="1"/>
</dbReference>
<evidence type="ECO:0000313" key="5">
    <source>
        <dbReference type="EMBL" id="KAF2448859.1"/>
    </source>
</evidence>
<dbReference type="InterPro" id="IPR002931">
    <property type="entry name" value="Transglutaminase-like"/>
</dbReference>
<feature type="compositionally biased region" description="Basic and acidic residues" evidence="3">
    <location>
        <begin position="157"/>
        <end position="167"/>
    </location>
</feature>
<dbReference type="InterPro" id="IPR052557">
    <property type="entry name" value="CAP/Cytokinesis_protein"/>
</dbReference>
<comment type="caution">
    <text evidence="5">The sequence shown here is derived from an EMBL/GenBank/DDBJ whole genome shotgun (WGS) entry which is preliminary data.</text>
</comment>
<keyword evidence="6" id="KW-1185">Reference proteome</keyword>
<feature type="region of interest" description="Disordered" evidence="3">
    <location>
        <begin position="1218"/>
        <end position="1283"/>
    </location>
</feature>
<feature type="compositionally biased region" description="Low complexity" evidence="3">
    <location>
        <begin position="280"/>
        <end position="291"/>
    </location>
</feature>
<reference evidence="5" key="1">
    <citation type="journal article" date="2020" name="Stud. Mycol.">
        <title>101 Dothideomycetes genomes: a test case for predicting lifestyles and emergence of pathogens.</title>
        <authorList>
            <person name="Haridas S."/>
            <person name="Albert R."/>
            <person name="Binder M."/>
            <person name="Bloem J."/>
            <person name="Labutti K."/>
            <person name="Salamov A."/>
            <person name="Andreopoulos B."/>
            <person name="Baker S."/>
            <person name="Barry K."/>
            <person name="Bills G."/>
            <person name="Bluhm B."/>
            <person name="Cannon C."/>
            <person name="Castanera R."/>
            <person name="Culley D."/>
            <person name="Daum C."/>
            <person name="Ezra D."/>
            <person name="Gonzalez J."/>
            <person name="Henrissat B."/>
            <person name="Kuo A."/>
            <person name="Liang C."/>
            <person name="Lipzen A."/>
            <person name="Lutzoni F."/>
            <person name="Magnuson J."/>
            <person name="Mondo S."/>
            <person name="Nolan M."/>
            <person name="Ohm R."/>
            <person name="Pangilinan J."/>
            <person name="Park H.-J."/>
            <person name="Ramirez L."/>
            <person name="Alfaro M."/>
            <person name="Sun H."/>
            <person name="Tritt A."/>
            <person name="Yoshinaga Y."/>
            <person name="Zwiers L.-H."/>
            <person name="Turgeon B."/>
            <person name="Goodwin S."/>
            <person name="Spatafora J."/>
            <person name="Crous P."/>
            <person name="Grigoriev I."/>
        </authorList>
    </citation>
    <scope>NUCLEOTIDE SEQUENCE</scope>
    <source>
        <strain evidence="5">CBS 690.94</strain>
    </source>
</reference>
<dbReference type="SUPFAM" id="SSF50044">
    <property type="entry name" value="SH3-domain"/>
    <property type="match status" value="1"/>
</dbReference>
<feature type="compositionally biased region" description="Polar residues" evidence="3">
    <location>
        <begin position="428"/>
        <end position="437"/>
    </location>
</feature>
<dbReference type="FunFam" id="2.30.30.40:FF:000168">
    <property type="entry name" value="SH3 domain protein (Cyk3)"/>
    <property type="match status" value="1"/>
</dbReference>
<dbReference type="SUPFAM" id="SSF54001">
    <property type="entry name" value="Cysteine proteinases"/>
    <property type="match status" value="1"/>
</dbReference>
<feature type="region of interest" description="Disordered" evidence="3">
    <location>
        <begin position="525"/>
        <end position="707"/>
    </location>
</feature>
<feature type="domain" description="SH3" evidence="4">
    <location>
        <begin position="11"/>
        <end position="73"/>
    </location>
</feature>
<dbReference type="Pfam" id="PF24584">
    <property type="entry name" value="Ig_CYK3_C"/>
    <property type="match status" value="2"/>
</dbReference>
<dbReference type="PANTHER" id="PTHR46333">
    <property type="entry name" value="CYTOKINESIS PROTEIN 3"/>
    <property type="match status" value="1"/>
</dbReference>
<dbReference type="GO" id="GO:0110085">
    <property type="term" value="C:mitotic actomyosin contractile ring"/>
    <property type="evidence" value="ECO:0007669"/>
    <property type="project" value="TreeGrafter"/>
</dbReference>
<dbReference type="PROSITE" id="PS50002">
    <property type="entry name" value="SH3"/>
    <property type="match status" value="1"/>
</dbReference>
<dbReference type="EMBL" id="MU001495">
    <property type="protein sequence ID" value="KAF2448859.1"/>
    <property type="molecule type" value="Genomic_DNA"/>
</dbReference>
<feature type="region of interest" description="Disordered" evidence="3">
    <location>
        <begin position="479"/>
        <end position="510"/>
    </location>
</feature>
<feature type="region of interest" description="Disordered" evidence="3">
    <location>
        <begin position="79"/>
        <end position="106"/>
    </location>
</feature>
<accession>A0A9P4PTW6</accession>
<feature type="compositionally biased region" description="Polar residues" evidence="3">
    <location>
        <begin position="483"/>
        <end position="493"/>
    </location>
</feature>